<proteinExistence type="predicted"/>
<accession>A0A6P0H332</accession>
<comment type="caution">
    <text evidence="3">The sequence shown here is derived from an EMBL/GenBank/DDBJ whole genome shotgun (WGS) entry which is preliminary data.</text>
</comment>
<dbReference type="EMBL" id="JAAGWH010000008">
    <property type="protein sequence ID" value="NEK93082.1"/>
    <property type="molecule type" value="Genomic_DNA"/>
</dbReference>
<name>A0A6P0H332_9ACTN</name>
<protein>
    <submittedName>
        <fullName evidence="3">TIGR04222 domain-containing membrane protein</fullName>
    </submittedName>
</protein>
<dbReference type="NCBIfam" id="TIGR04222">
    <property type="entry name" value="near_uncomplex"/>
    <property type="match status" value="1"/>
</dbReference>
<dbReference type="InterPro" id="IPR026467">
    <property type="entry name" value="Ser/Gly_Cys_C_dom"/>
</dbReference>
<dbReference type="Proteomes" id="UP000468828">
    <property type="component" value="Unassembled WGS sequence"/>
</dbReference>
<keyword evidence="4" id="KW-1185">Reference proteome</keyword>
<sequence>MTGTRTRTDTYDLAQLAGGPARVADTAVVALLARGRLRADGGGMLHAVGAAPVHPVEAAVFDLVGPRPQRSALTLRARVQDDPRVVAVADRLQAEGLLRPARWSRLSGPRPALVPTRDGRRVLVEARQQGTAGQQGGVGQELAVALDGVGAMADQELRRLVFGAAGDPARSGGGRPRRTGAPWSTGSPGSILAWGGDGGAASWGGGGWGGDGGGCGGGDGGGGGGC</sequence>
<evidence type="ECO:0000313" key="3">
    <source>
        <dbReference type="EMBL" id="NEN49849.1"/>
    </source>
</evidence>
<evidence type="ECO:0000313" key="5">
    <source>
        <dbReference type="Proteomes" id="UP000471152"/>
    </source>
</evidence>
<dbReference type="Proteomes" id="UP000471152">
    <property type="component" value="Unassembled WGS sequence"/>
</dbReference>
<organism evidence="3 5">
    <name type="scientific">Modestobacter muralis</name>
    <dbReference type="NCBI Taxonomy" id="1608614"/>
    <lineage>
        <taxon>Bacteria</taxon>
        <taxon>Bacillati</taxon>
        <taxon>Actinomycetota</taxon>
        <taxon>Actinomycetes</taxon>
        <taxon>Geodermatophilales</taxon>
        <taxon>Geodermatophilaceae</taxon>
        <taxon>Modestobacter</taxon>
    </lineage>
</organism>
<dbReference type="EMBL" id="JAAGWB010000008">
    <property type="protein sequence ID" value="NEN49849.1"/>
    <property type="molecule type" value="Genomic_DNA"/>
</dbReference>
<evidence type="ECO:0000313" key="2">
    <source>
        <dbReference type="EMBL" id="NEK93082.1"/>
    </source>
</evidence>
<reference evidence="3 5" key="2">
    <citation type="submission" date="2020-02" db="EMBL/GenBank/DDBJ databases">
        <title>The WGS of Modestobacter muralis DSM 100205.</title>
        <authorList>
            <person name="Jiang Z."/>
        </authorList>
    </citation>
    <scope>NUCLEOTIDE SEQUENCE [LARGE SCALE GENOMIC DNA]</scope>
    <source>
        <strain evidence="3 5">DSM 100205</strain>
    </source>
</reference>
<gene>
    <name evidence="3" type="ORF">G3R41_02675</name>
    <name evidence="2" type="ORF">GCU67_02675</name>
</gene>
<feature type="region of interest" description="Disordered" evidence="1">
    <location>
        <begin position="166"/>
        <end position="186"/>
    </location>
</feature>
<evidence type="ECO:0000256" key="1">
    <source>
        <dbReference type="SAM" id="MobiDB-lite"/>
    </source>
</evidence>
<dbReference type="RefSeq" id="WP_163609549.1">
    <property type="nucleotide sequence ID" value="NZ_JAAGWB010000008.1"/>
</dbReference>
<evidence type="ECO:0000313" key="4">
    <source>
        <dbReference type="Proteomes" id="UP000468828"/>
    </source>
</evidence>
<reference evidence="2 4" key="1">
    <citation type="submission" date="2020-01" db="EMBL/GenBank/DDBJ databases">
        <title>the WGS Modestobacter muralis CPCC 204518.</title>
        <authorList>
            <person name="Jiang Z."/>
        </authorList>
    </citation>
    <scope>NUCLEOTIDE SEQUENCE [LARGE SCALE GENOMIC DNA]</scope>
    <source>
        <strain evidence="2 4">DSM 100205</strain>
    </source>
</reference>
<dbReference type="AlphaFoldDB" id="A0A6P0H332"/>